<dbReference type="Pfam" id="PF04892">
    <property type="entry name" value="VanZ"/>
    <property type="match status" value="1"/>
</dbReference>
<dbReference type="EMBL" id="JBHTAI010000009">
    <property type="protein sequence ID" value="MFC7149928.1"/>
    <property type="molecule type" value="Genomic_DNA"/>
</dbReference>
<dbReference type="PIRSF" id="PIRSF031578">
    <property type="entry name" value="Uncharacterised_Vanz_RDD-cont"/>
    <property type="match status" value="1"/>
</dbReference>
<gene>
    <name evidence="3" type="ORF">ACFQMJ_15490</name>
</gene>
<evidence type="ECO:0000259" key="2">
    <source>
        <dbReference type="Pfam" id="PF04892"/>
    </source>
</evidence>
<evidence type="ECO:0000313" key="3">
    <source>
        <dbReference type="EMBL" id="MFC7149928.1"/>
    </source>
</evidence>
<feature type="transmembrane region" description="Helical" evidence="1">
    <location>
        <begin position="142"/>
        <end position="164"/>
    </location>
</feature>
<keyword evidence="1" id="KW-0812">Transmembrane</keyword>
<dbReference type="Proteomes" id="UP001596378">
    <property type="component" value="Unassembled WGS sequence"/>
</dbReference>
<accession>A0ABW2FA74</accession>
<feature type="transmembrane region" description="Helical" evidence="1">
    <location>
        <begin position="292"/>
        <end position="310"/>
    </location>
</feature>
<organism evidence="3 4">
    <name type="scientific">Cohnella cellulosilytica</name>
    <dbReference type="NCBI Taxonomy" id="986710"/>
    <lineage>
        <taxon>Bacteria</taxon>
        <taxon>Bacillati</taxon>
        <taxon>Bacillota</taxon>
        <taxon>Bacilli</taxon>
        <taxon>Bacillales</taxon>
        <taxon>Paenibacillaceae</taxon>
        <taxon>Cohnella</taxon>
    </lineage>
</organism>
<proteinExistence type="predicted"/>
<keyword evidence="1" id="KW-0472">Membrane</keyword>
<comment type="caution">
    <text evidence="3">The sequence shown here is derived from an EMBL/GenBank/DDBJ whole genome shotgun (WGS) entry which is preliminary data.</text>
</comment>
<name>A0ABW2FA74_9BACL</name>
<reference evidence="4" key="1">
    <citation type="journal article" date="2019" name="Int. J. Syst. Evol. Microbiol.">
        <title>The Global Catalogue of Microorganisms (GCM) 10K type strain sequencing project: providing services to taxonomists for standard genome sequencing and annotation.</title>
        <authorList>
            <consortium name="The Broad Institute Genomics Platform"/>
            <consortium name="The Broad Institute Genome Sequencing Center for Infectious Disease"/>
            <person name="Wu L."/>
            <person name="Ma J."/>
        </authorList>
    </citation>
    <scope>NUCLEOTIDE SEQUENCE [LARGE SCALE GENOMIC DNA]</scope>
    <source>
        <strain evidence="4">KCTC 12907</strain>
    </source>
</reference>
<feature type="domain" description="VanZ-like" evidence="2">
    <location>
        <begin position="49"/>
        <end position="192"/>
    </location>
</feature>
<evidence type="ECO:0000256" key="1">
    <source>
        <dbReference type="SAM" id="Phobius"/>
    </source>
</evidence>
<evidence type="ECO:0000313" key="4">
    <source>
        <dbReference type="Proteomes" id="UP001596378"/>
    </source>
</evidence>
<keyword evidence="4" id="KW-1185">Reference proteome</keyword>
<dbReference type="InterPro" id="IPR053150">
    <property type="entry name" value="Teicoplanin_resist-assoc"/>
</dbReference>
<dbReference type="InterPro" id="IPR006976">
    <property type="entry name" value="VanZ-like"/>
</dbReference>
<feature type="transmembrane region" description="Helical" evidence="1">
    <location>
        <begin position="112"/>
        <end position="130"/>
    </location>
</feature>
<feature type="transmembrane region" description="Helical" evidence="1">
    <location>
        <begin position="221"/>
        <end position="240"/>
    </location>
</feature>
<sequence>MLDFYLFPISYAFYTFPIAAALFTLPFLVVQYRRHGYIHKYRALILYLFLLYLMNAFYLIILPLPDSIHNSPPKAESYAQWVPFHFVTDIVRETGARLDSPSTYVRLLTERAFLQVEFNVLLMVPFGMFMRHYFRTRWAICLLCALGLSLFFELTQVTGIYGIYDYPYRLFDVDDLMMNAAGGMIGFVFAEWLGRWLPRIDKLDERTDLSKKRVSYTQRGIAFLFDWAVLLPFFVVLSVARVPYSYVWIIIAYFIALPYMTNGLTAGKWLVRIRLKGQGDRLSLRELIARYGLLYLLAGGANVAFIRSGAHGISPILMLLFALVLFIFDMAIAIHFLRCLFNRDRRLIHEEKSGTSHVITAKSDRTGSSQQQEAR</sequence>
<dbReference type="PANTHER" id="PTHR36834:SF1">
    <property type="entry name" value="INTEGRAL MEMBRANE PROTEIN"/>
    <property type="match status" value="1"/>
</dbReference>
<feature type="transmembrane region" description="Helical" evidence="1">
    <location>
        <begin position="176"/>
        <end position="194"/>
    </location>
</feature>
<feature type="transmembrane region" description="Helical" evidence="1">
    <location>
        <begin position="246"/>
        <end position="271"/>
    </location>
</feature>
<protein>
    <submittedName>
        <fullName evidence="3">VanZ family protein</fullName>
    </submittedName>
</protein>
<dbReference type="PANTHER" id="PTHR36834">
    <property type="entry name" value="MEMBRANE PROTEIN-RELATED"/>
    <property type="match status" value="1"/>
</dbReference>
<feature type="transmembrane region" description="Helical" evidence="1">
    <location>
        <begin position="316"/>
        <end position="337"/>
    </location>
</feature>
<keyword evidence="1" id="KW-1133">Transmembrane helix</keyword>
<dbReference type="InterPro" id="IPR021192">
    <property type="entry name" value="UCP031578_Vanz/RDD"/>
</dbReference>
<feature type="transmembrane region" description="Helical" evidence="1">
    <location>
        <begin position="12"/>
        <end position="32"/>
    </location>
</feature>
<feature type="transmembrane region" description="Helical" evidence="1">
    <location>
        <begin position="44"/>
        <end position="64"/>
    </location>
</feature>
<dbReference type="RefSeq" id="WP_378046410.1">
    <property type="nucleotide sequence ID" value="NZ_JBHMDN010000010.1"/>
</dbReference>